<accession>A9DMG2</accession>
<dbReference type="AlphaFoldDB" id="A9DMG2"/>
<dbReference type="STRING" id="391587.KAOT1_21087"/>
<evidence type="ECO:0000313" key="2">
    <source>
        <dbReference type="Proteomes" id="UP000002945"/>
    </source>
</evidence>
<name>A9DMG2_9FLAO</name>
<dbReference type="OrthoDB" id="4630773at2"/>
<dbReference type="RefSeq" id="WP_007096746.1">
    <property type="nucleotide sequence ID" value="NZ_CP142125.1"/>
</dbReference>
<reference evidence="1 2" key="1">
    <citation type="journal article" date="2011" name="J. Bacteriol.">
        <title>Genome sequence of the algicidal bacterium Kordia algicida OT-1.</title>
        <authorList>
            <person name="Lee H.S."/>
            <person name="Kang S.G."/>
            <person name="Kwon K.K."/>
            <person name="Lee J.H."/>
            <person name="Kim S.J."/>
        </authorList>
    </citation>
    <scope>NUCLEOTIDE SEQUENCE [LARGE SCALE GENOMIC DNA]</scope>
    <source>
        <strain evidence="1 2">OT-1</strain>
    </source>
</reference>
<comment type="caution">
    <text evidence="1">The sequence shown here is derived from an EMBL/GenBank/DDBJ whole genome shotgun (WGS) entry which is preliminary data.</text>
</comment>
<organism evidence="1 2">
    <name type="scientific">Kordia algicida OT-1</name>
    <dbReference type="NCBI Taxonomy" id="391587"/>
    <lineage>
        <taxon>Bacteria</taxon>
        <taxon>Pseudomonadati</taxon>
        <taxon>Bacteroidota</taxon>
        <taxon>Flavobacteriia</taxon>
        <taxon>Flavobacteriales</taxon>
        <taxon>Flavobacteriaceae</taxon>
        <taxon>Kordia</taxon>
    </lineage>
</organism>
<dbReference type="EMBL" id="ABIB01000002">
    <property type="protein sequence ID" value="EDP97698.1"/>
    <property type="molecule type" value="Genomic_DNA"/>
</dbReference>
<evidence type="ECO:0000313" key="1">
    <source>
        <dbReference type="EMBL" id="EDP97698.1"/>
    </source>
</evidence>
<dbReference type="Proteomes" id="UP000002945">
    <property type="component" value="Unassembled WGS sequence"/>
</dbReference>
<dbReference type="HOGENOM" id="CLU_148698_0_0_10"/>
<proteinExistence type="predicted"/>
<gene>
    <name evidence="1" type="ORF">KAOT1_21087</name>
</gene>
<dbReference type="eggNOG" id="ENOG5032Z8U">
    <property type="taxonomic scope" value="Bacteria"/>
</dbReference>
<sequence>MFGFFKKKNNTDETPINGPDYSMIDSNEKAIDLYKKGELVKLYLMPLEFGGEDSPVNTLYVPEFAQEFKQRFDVMVEELLREGKELAYSAEPAYKGSSFIPSALTIKVTGESEFTEVIQVW</sequence>
<protein>
    <submittedName>
        <fullName evidence="1">Uncharacterized protein</fullName>
    </submittedName>
</protein>
<keyword evidence="2" id="KW-1185">Reference proteome</keyword>